<feature type="compositionally biased region" description="Low complexity" evidence="1">
    <location>
        <begin position="109"/>
        <end position="119"/>
    </location>
</feature>
<name>A0A3B0Z7W1_9ZZZZ</name>
<feature type="region of interest" description="Disordered" evidence="1">
    <location>
        <begin position="346"/>
        <end position="374"/>
    </location>
</feature>
<evidence type="ECO:0000313" key="2">
    <source>
        <dbReference type="EMBL" id="VAW89525.1"/>
    </source>
</evidence>
<dbReference type="AlphaFoldDB" id="A0A3B0Z7W1"/>
<feature type="compositionally biased region" description="Low complexity" evidence="1">
    <location>
        <begin position="264"/>
        <end position="283"/>
    </location>
</feature>
<feature type="compositionally biased region" description="Polar residues" evidence="1">
    <location>
        <begin position="311"/>
        <end position="323"/>
    </location>
</feature>
<feature type="compositionally biased region" description="Basic and acidic residues" evidence="1">
    <location>
        <begin position="287"/>
        <end position="302"/>
    </location>
</feature>
<proteinExistence type="predicted"/>
<feature type="region of interest" description="Disordered" evidence="1">
    <location>
        <begin position="34"/>
        <end position="139"/>
    </location>
</feature>
<evidence type="ECO:0000256" key="1">
    <source>
        <dbReference type="SAM" id="MobiDB-lite"/>
    </source>
</evidence>
<reference evidence="2" key="1">
    <citation type="submission" date="2018-06" db="EMBL/GenBank/DDBJ databases">
        <authorList>
            <person name="Zhirakovskaya E."/>
        </authorList>
    </citation>
    <scope>NUCLEOTIDE SEQUENCE</scope>
</reference>
<dbReference type="EMBL" id="UOFP01000277">
    <property type="protein sequence ID" value="VAW89525.1"/>
    <property type="molecule type" value="Genomic_DNA"/>
</dbReference>
<gene>
    <name evidence="2" type="ORF">MNBD_GAMMA18-1278</name>
</gene>
<protein>
    <submittedName>
        <fullName evidence="2">Uncharacterized protein</fullName>
    </submittedName>
</protein>
<feature type="compositionally biased region" description="Basic and acidic residues" evidence="1">
    <location>
        <begin position="68"/>
        <end position="80"/>
    </location>
</feature>
<accession>A0A3B0Z7W1</accession>
<organism evidence="2">
    <name type="scientific">hydrothermal vent metagenome</name>
    <dbReference type="NCBI Taxonomy" id="652676"/>
    <lineage>
        <taxon>unclassified sequences</taxon>
        <taxon>metagenomes</taxon>
        <taxon>ecological metagenomes</taxon>
    </lineage>
</organism>
<sequence>MSVFFSNLIDRHLGVCDTVQPRISGRFEMDQATGVVASSSDASRPVESANGQSWPSPQPPNEVVRQWPQERDSEVNHRESMANNRYPPADPPSVFSIEVPKTAVDESDSTGGDDFSSSSLLETDDPSPVSDITEQPAARSNFIEAEGTQRLDIDSDFNPKTITQQRPLPVNRAVFSHEHDLLRDEVAQTGSGDRDEVTADRSPLTQAVDKQYLEQTLNQRIDAVLQQLADPPLSATESASNGDSNDRDERLTAPPAENSSRLDVATPPEVVTPVVERPVAAVESQPDSDRDHLHQGEKHHQLEAPAWLSEVTAQLNQHSQQNEAKTEPVINVTIGRVEVRAVQNETVKNAPPSKRPSGVMTLDEYLQRRKGQAR</sequence>
<feature type="region of interest" description="Disordered" evidence="1">
    <location>
        <begin position="232"/>
        <end position="328"/>
    </location>
</feature>